<dbReference type="Proteomes" id="UP000078237">
    <property type="component" value="Unassembled WGS sequence"/>
</dbReference>
<evidence type="ECO:0000256" key="1">
    <source>
        <dbReference type="ARBA" id="ARBA00022723"/>
    </source>
</evidence>
<dbReference type="EMBL" id="LCTW02000175">
    <property type="protein sequence ID" value="KXX77140.1"/>
    <property type="molecule type" value="Genomic_DNA"/>
</dbReference>
<gene>
    <name evidence="7" type="ORF">MMYC01_207558</name>
</gene>
<dbReference type="InterPro" id="IPR013087">
    <property type="entry name" value="Znf_C2H2_type"/>
</dbReference>
<dbReference type="SMART" id="SM00355">
    <property type="entry name" value="ZnF_C2H2"/>
    <property type="match status" value="6"/>
</dbReference>
<evidence type="ECO:0000313" key="7">
    <source>
        <dbReference type="EMBL" id="KXX77140.1"/>
    </source>
</evidence>
<proteinExistence type="predicted"/>
<dbReference type="GO" id="GO:0005634">
    <property type="term" value="C:nucleus"/>
    <property type="evidence" value="ECO:0007669"/>
    <property type="project" value="TreeGrafter"/>
</dbReference>
<keyword evidence="4" id="KW-0862">Zinc</keyword>
<dbReference type="STRING" id="100816.A0A175W1P1"/>
<sequence>MGYDFECGHHAPAFECDACTRYFDSERARFQHMEALNHFEWECSVCDETWPTDTRRTEHEYDDHYYCRQCQEPFRNQNDLKMHLNSRTHRGQQIQCPFCKGSFTTATGLTHHVEAGSCPNAAGLTRDTLYKFVRSKDPNSVITKNLIGWHGSTQYEANDQSYNWERQGWECYLCHGIFRLLQSLNQHLNSPVHQENLYHCPNRNCGKESTTLAGIMNHLESESCGHTRFENVQRSIRGVVSGNKLIAF</sequence>
<dbReference type="Gene3D" id="3.30.160.60">
    <property type="entry name" value="Classic Zinc Finger"/>
    <property type="match status" value="2"/>
</dbReference>
<reference evidence="7 8" key="1">
    <citation type="journal article" date="2016" name="Genome Announc.">
        <title>Genome Sequence of Madurella mycetomatis mm55, Isolated from a Human Mycetoma Case in Sudan.</title>
        <authorList>
            <person name="Smit S."/>
            <person name="Derks M.F."/>
            <person name="Bervoets S."/>
            <person name="Fahal A."/>
            <person name="van Leeuwen W."/>
            <person name="van Belkum A."/>
            <person name="van de Sande W.W."/>
        </authorList>
    </citation>
    <scope>NUCLEOTIDE SEQUENCE [LARGE SCALE GENOMIC DNA]</scope>
    <source>
        <strain evidence="8">mm55</strain>
    </source>
</reference>
<name>A0A175W1P1_9PEZI</name>
<evidence type="ECO:0000256" key="2">
    <source>
        <dbReference type="ARBA" id="ARBA00022737"/>
    </source>
</evidence>
<dbReference type="VEuPathDB" id="FungiDB:MMYC01_207558"/>
<dbReference type="PROSITE" id="PS00028">
    <property type="entry name" value="ZINC_FINGER_C2H2_1"/>
    <property type="match status" value="3"/>
</dbReference>
<organism evidence="7 8">
    <name type="scientific">Madurella mycetomatis</name>
    <dbReference type="NCBI Taxonomy" id="100816"/>
    <lineage>
        <taxon>Eukaryota</taxon>
        <taxon>Fungi</taxon>
        <taxon>Dikarya</taxon>
        <taxon>Ascomycota</taxon>
        <taxon>Pezizomycotina</taxon>
        <taxon>Sordariomycetes</taxon>
        <taxon>Sordariomycetidae</taxon>
        <taxon>Sordariales</taxon>
        <taxon>Sordariales incertae sedis</taxon>
        <taxon>Madurella</taxon>
    </lineage>
</organism>
<dbReference type="OrthoDB" id="6077919at2759"/>
<feature type="domain" description="C2H2-type" evidence="6">
    <location>
        <begin position="65"/>
        <end position="94"/>
    </location>
</feature>
<dbReference type="Pfam" id="PF12171">
    <property type="entry name" value="zf-C2H2_jaz"/>
    <property type="match status" value="1"/>
</dbReference>
<keyword evidence="3 5" id="KW-0863">Zinc-finger</keyword>
<keyword evidence="1" id="KW-0479">Metal-binding</keyword>
<dbReference type="InterPro" id="IPR036236">
    <property type="entry name" value="Znf_C2H2_sf"/>
</dbReference>
<dbReference type="InterPro" id="IPR022755">
    <property type="entry name" value="Znf_C2H2_jaz"/>
</dbReference>
<evidence type="ECO:0000256" key="3">
    <source>
        <dbReference type="ARBA" id="ARBA00022771"/>
    </source>
</evidence>
<dbReference type="GO" id="GO:0000977">
    <property type="term" value="F:RNA polymerase II transcription regulatory region sequence-specific DNA binding"/>
    <property type="evidence" value="ECO:0007669"/>
    <property type="project" value="TreeGrafter"/>
</dbReference>
<dbReference type="AlphaFoldDB" id="A0A175W1P1"/>
<keyword evidence="8" id="KW-1185">Reference proteome</keyword>
<dbReference type="GO" id="GO:0008270">
    <property type="term" value="F:zinc ion binding"/>
    <property type="evidence" value="ECO:0007669"/>
    <property type="project" value="UniProtKB-KW"/>
</dbReference>
<dbReference type="PANTHER" id="PTHR24409:SF356">
    <property type="entry name" value="C2H2 FINGER DOMAIN TRANSCRIPTION FACTOR (EUROFUNG)"/>
    <property type="match status" value="1"/>
</dbReference>
<evidence type="ECO:0000256" key="4">
    <source>
        <dbReference type="ARBA" id="ARBA00022833"/>
    </source>
</evidence>
<dbReference type="GO" id="GO:0000981">
    <property type="term" value="F:DNA-binding transcription factor activity, RNA polymerase II-specific"/>
    <property type="evidence" value="ECO:0007669"/>
    <property type="project" value="TreeGrafter"/>
</dbReference>
<protein>
    <submittedName>
        <fullName evidence="7">Zinc finger X-chromosomal protein</fullName>
    </submittedName>
</protein>
<evidence type="ECO:0000313" key="8">
    <source>
        <dbReference type="Proteomes" id="UP000078237"/>
    </source>
</evidence>
<dbReference type="PROSITE" id="PS50157">
    <property type="entry name" value="ZINC_FINGER_C2H2_2"/>
    <property type="match status" value="1"/>
</dbReference>
<accession>A0A175W1P1</accession>
<comment type="caution">
    <text evidence="7">The sequence shown here is derived from an EMBL/GenBank/DDBJ whole genome shotgun (WGS) entry which is preliminary data.</text>
</comment>
<keyword evidence="2" id="KW-0677">Repeat</keyword>
<dbReference type="SUPFAM" id="SSF57667">
    <property type="entry name" value="beta-beta-alpha zinc fingers"/>
    <property type="match status" value="1"/>
</dbReference>
<evidence type="ECO:0000256" key="5">
    <source>
        <dbReference type="PROSITE-ProRule" id="PRU00042"/>
    </source>
</evidence>
<evidence type="ECO:0000259" key="6">
    <source>
        <dbReference type="PROSITE" id="PS50157"/>
    </source>
</evidence>
<dbReference type="PANTHER" id="PTHR24409">
    <property type="entry name" value="ZINC FINGER PROTEIN 142"/>
    <property type="match status" value="1"/>
</dbReference>